<evidence type="ECO:0000256" key="5">
    <source>
        <dbReference type="ARBA" id="ARBA00023136"/>
    </source>
</evidence>
<dbReference type="PANTHER" id="PTHR31645">
    <property type="entry name" value="OLIGOPEPTIDE TRANSPORTER YGL114W-RELATED"/>
    <property type="match status" value="1"/>
</dbReference>
<name>A0A067BMV0_SAPPC</name>
<feature type="transmembrane region" description="Helical" evidence="6">
    <location>
        <begin position="500"/>
        <end position="520"/>
    </location>
</feature>
<feature type="transmembrane region" description="Helical" evidence="6">
    <location>
        <begin position="558"/>
        <end position="576"/>
    </location>
</feature>
<protein>
    <recommendedName>
        <fullName evidence="9">OPT family oligopeptide transporter</fullName>
    </recommendedName>
</protein>
<evidence type="ECO:0000256" key="1">
    <source>
        <dbReference type="ARBA" id="ARBA00004141"/>
    </source>
</evidence>
<dbReference type="NCBIfam" id="TIGR00728">
    <property type="entry name" value="OPT_sfam"/>
    <property type="match status" value="1"/>
</dbReference>
<feature type="transmembrane region" description="Helical" evidence="6">
    <location>
        <begin position="437"/>
        <end position="455"/>
    </location>
</feature>
<keyword evidence="5 6" id="KW-0472">Membrane</keyword>
<dbReference type="GO" id="GO:0016020">
    <property type="term" value="C:membrane"/>
    <property type="evidence" value="ECO:0007669"/>
    <property type="project" value="UniProtKB-SubCell"/>
</dbReference>
<accession>A0A067BMV0</accession>
<evidence type="ECO:0000256" key="2">
    <source>
        <dbReference type="ARBA" id="ARBA00022448"/>
    </source>
</evidence>
<dbReference type="GO" id="GO:0035673">
    <property type="term" value="F:oligopeptide transmembrane transporter activity"/>
    <property type="evidence" value="ECO:0007669"/>
    <property type="project" value="InterPro"/>
</dbReference>
<keyword evidence="4 6" id="KW-1133">Transmembrane helix</keyword>
<evidence type="ECO:0000256" key="4">
    <source>
        <dbReference type="ARBA" id="ARBA00022989"/>
    </source>
</evidence>
<organism evidence="7 8">
    <name type="scientific">Saprolegnia parasitica (strain CBS 223.65)</name>
    <dbReference type="NCBI Taxonomy" id="695850"/>
    <lineage>
        <taxon>Eukaryota</taxon>
        <taxon>Sar</taxon>
        <taxon>Stramenopiles</taxon>
        <taxon>Oomycota</taxon>
        <taxon>Saprolegniomycetes</taxon>
        <taxon>Saprolegniales</taxon>
        <taxon>Saprolegniaceae</taxon>
        <taxon>Saprolegnia</taxon>
    </lineage>
</organism>
<evidence type="ECO:0000256" key="6">
    <source>
        <dbReference type="SAM" id="Phobius"/>
    </source>
</evidence>
<keyword evidence="8" id="KW-1185">Reference proteome</keyword>
<feature type="transmembrane region" description="Helical" evidence="6">
    <location>
        <begin position="226"/>
        <end position="247"/>
    </location>
</feature>
<feature type="transmembrane region" description="Helical" evidence="6">
    <location>
        <begin position="596"/>
        <end position="624"/>
    </location>
</feature>
<evidence type="ECO:0008006" key="9">
    <source>
        <dbReference type="Google" id="ProtNLM"/>
    </source>
</evidence>
<dbReference type="RefSeq" id="XP_012211217.1">
    <property type="nucleotide sequence ID" value="XM_012355827.1"/>
</dbReference>
<dbReference type="InterPro" id="IPR004813">
    <property type="entry name" value="OPT"/>
</dbReference>
<evidence type="ECO:0000313" key="7">
    <source>
        <dbReference type="EMBL" id="KDO18075.1"/>
    </source>
</evidence>
<dbReference type="Pfam" id="PF03169">
    <property type="entry name" value="OPT"/>
    <property type="match status" value="1"/>
</dbReference>
<dbReference type="OrthoDB" id="627262at2759"/>
<keyword evidence="3 6" id="KW-0812">Transmembrane</keyword>
<dbReference type="PANTHER" id="PTHR31645:SF0">
    <property type="entry name" value="OLIGOPEPTIDE TRANSPORTER YGL114W-RELATED"/>
    <property type="match status" value="1"/>
</dbReference>
<feature type="transmembrane region" description="Helical" evidence="6">
    <location>
        <begin position="78"/>
        <end position="96"/>
    </location>
</feature>
<dbReference type="STRING" id="695850.A0A067BMV0"/>
<feature type="transmembrane region" description="Helical" evidence="6">
    <location>
        <begin position="314"/>
        <end position="339"/>
    </location>
</feature>
<comment type="subcellular location">
    <subcellularLocation>
        <location evidence="1">Membrane</location>
        <topology evidence="1">Multi-pass membrane protein</topology>
    </subcellularLocation>
</comment>
<dbReference type="VEuPathDB" id="FungiDB:SPRG_16564"/>
<dbReference type="OMA" id="NWNAVGI"/>
<proteinExistence type="predicted"/>
<feature type="transmembrane region" description="Helical" evidence="6">
    <location>
        <begin position="161"/>
        <end position="182"/>
    </location>
</feature>
<feature type="transmembrane region" description="Helical" evidence="6">
    <location>
        <begin position="53"/>
        <end position="72"/>
    </location>
</feature>
<gene>
    <name evidence="7" type="ORF">SPRG_16564</name>
</gene>
<feature type="transmembrane region" description="Helical" evidence="6">
    <location>
        <begin position="636"/>
        <end position="660"/>
    </location>
</feature>
<feature type="transmembrane region" description="Helical" evidence="6">
    <location>
        <begin position="267"/>
        <end position="294"/>
    </location>
</feature>
<keyword evidence="2" id="KW-0813">Transport</keyword>
<feature type="transmembrane region" description="Helical" evidence="6">
    <location>
        <begin position="117"/>
        <end position="141"/>
    </location>
</feature>
<evidence type="ECO:0000256" key="3">
    <source>
        <dbReference type="ARBA" id="ARBA00022692"/>
    </source>
</evidence>
<dbReference type="Proteomes" id="UP000030745">
    <property type="component" value="Unassembled WGS sequence"/>
</dbReference>
<sequence length="678" mass="73535">MRSAQNSIISEYKVAATPRDGYEAGEDDSEKQALEFAVITNGLEHPQITLKSLVVGTLMGIFVSVLAMYYGLKIGVTPSLNVLAGVGGFMLTKAMMRFNIFSGFFSVQENVVIQTTAVACMSLASQAGFTSGVLALTQVVYEQVGNNTKGNRAADVIDFNWIHSFAWCASIALFGFFISFPLRRKFIIDMRLLFPSGTATAHMIKTLHTSKEVVEHQWNILLKSGVISYCWSIFLFCFDGLGSFPIFGMKAAGFGWTFDWAPGTYAIALMLPFRIMYSIFLGNIVASAIMTPYLKAYKLNDWFETKDVTGLKGYYTFTAVAIICVDALYSIVNIGIILAKSWMNKKTPETTEAEDPKTSGANSITETQRQAYLDKIFDSVHIPAWLWVSGLLIFAAVSVVVISVVFEEVHWYKILVCCLLIPIFAIGIVQGVGMTDWNISSAVGKLILFIIGSWTDGEDKSIVASLLLCQMVIVGCSQAADLMQDFKTGYLVGASANAMIVAQIIGACMSCIIVPTVWVVMNQAFTIPGDVITAPFGEIYRVLAITASVGLSGLPTHCGIFMLIGAIYTIVFNLYIDMFSESTNKVHNAIANYCPVPMAVAIGMIVPAYFGLEGIIMAVIIIYWKSVDKPGFEKAQYILAAAMLTGEGFSVLTQIIVSIAGGAAPMTISYANAGAGGH</sequence>
<feature type="transmembrane region" description="Helical" evidence="6">
    <location>
        <begin position="462"/>
        <end position="480"/>
    </location>
</feature>
<dbReference type="InterPro" id="IPR045035">
    <property type="entry name" value="YSL-like"/>
</dbReference>
<evidence type="ECO:0000313" key="8">
    <source>
        <dbReference type="Proteomes" id="UP000030745"/>
    </source>
</evidence>
<feature type="transmembrane region" description="Helical" evidence="6">
    <location>
        <begin position="411"/>
        <end position="431"/>
    </location>
</feature>
<dbReference type="KEGG" id="spar:SPRG_16564"/>
<feature type="transmembrane region" description="Helical" evidence="6">
    <location>
        <begin position="384"/>
        <end position="406"/>
    </location>
</feature>
<dbReference type="GeneID" id="24138178"/>
<dbReference type="EMBL" id="KK583503">
    <property type="protein sequence ID" value="KDO18075.1"/>
    <property type="molecule type" value="Genomic_DNA"/>
</dbReference>
<reference evidence="7 8" key="1">
    <citation type="journal article" date="2013" name="PLoS Genet.">
        <title>Distinctive expansion of potential virulence genes in the genome of the oomycete fish pathogen Saprolegnia parasitica.</title>
        <authorList>
            <person name="Jiang R.H."/>
            <person name="de Bruijn I."/>
            <person name="Haas B.J."/>
            <person name="Belmonte R."/>
            <person name="Lobach L."/>
            <person name="Christie J."/>
            <person name="van den Ackerveken G."/>
            <person name="Bottin A."/>
            <person name="Bulone V."/>
            <person name="Diaz-Moreno S.M."/>
            <person name="Dumas B."/>
            <person name="Fan L."/>
            <person name="Gaulin E."/>
            <person name="Govers F."/>
            <person name="Grenville-Briggs L.J."/>
            <person name="Horner N.R."/>
            <person name="Levin J.Z."/>
            <person name="Mammella M."/>
            <person name="Meijer H.J."/>
            <person name="Morris P."/>
            <person name="Nusbaum C."/>
            <person name="Oome S."/>
            <person name="Phillips A.J."/>
            <person name="van Rooyen D."/>
            <person name="Rzeszutek E."/>
            <person name="Saraiva M."/>
            <person name="Secombes C.J."/>
            <person name="Seidl M.F."/>
            <person name="Snel B."/>
            <person name="Stassen J.H."/>
            <person name="Sykes S."/>
            <person name="Tripathy S."/>
            <person name="van den Berg H."/>
            <person name="Vega-Arreguin J.C."/>
            <person name="Wawra S."/>
            <person name="Young S.K."/>
            <person name="Zeng Q."/>
            <person name="Dieguez-Uribeondo J."/>
            <person name="Russ C."/>
            <person name="Tyler B.M."/>
            <person name="van West P."/>
        </authorList>
    </citation>
    <scope>NUCLEOTIDE SEQUENCE [LARGE SCALE GENOMIC DNA]</scope>
    <source>
        <strain evidence="7 8">CBS 223.65</strain>
    </source>
</reference>
<dbReference type="AlphaFoldDB" id="A0A067BMV0"/>